<feature type="region of interest" description="Disordered" evidence="1">
    <location>
        <begin position="26"/>
        <end position="80"/>
    </location>
</feature>
<dbReference type="PATRIC" id="fig|1031711.3.peg.4718"/>
<dbReference type="KEGG" id="rsn:RSPO_m01542"/>
<evidence type="ECO:0000256" key="1">
    <source>
        <dbReference type="SAM" id="MobiDB-lite"/>
    </source>
</evidence>
<gene>
    <name evidence="2" type="ordered locus">RSPO_m01542</name>
</gene>
<evidence type="ECO:0000313" key="3">
    <source>
        <dbReference type="Proteomes" id="UP000007953"/>
    </source>
</evidence>
<feature type="compositionally biased region" description="Low complexity" evidence="1">
    <location>
        <begin position="68"/>
        <end position="80"/>
    </location>
</feature>
<accession>F6GBN7</accession>
<reference evidence="2 3" key="1">
    <citation type="journal article" date="2011" name="J. Bacteriol.">
        <title>Complete genome sequence of the plant pathogen Ralstonia solanacearum strain Po82.</title>
        <authorList>
            <person name="Xu J."/>
            <person name="Zheng H.J."/>
            <person name="Liu L."/>
            <person name="Pan Z.C."/>
            <person name="Prior P."/>
            <person name="Tang B."/>
            <person name="Xu J.S."/>
            <person name="Zhang H."/>
            <person name="Tian Q."/>
            <person name="Zhang L.Q."/>
            <person name="Feng J."/>
        </authorList>
    </citation>
    <scope>NUCLEOTIDE SEQUENCE [LARGE SCALE GENOMIC DNA]</scope>
    <source>
        <strain evidence="3">Po82</strain>
    </source>
</reference>
<proteinExistence type="predicted"/>
<name>F6GBN7_RALS8</name>
<sequence length="80" mass="8146">MGYACPPLGRHIPEAKLWGARAGMAARSEDRISEMGRSGATPAATGHGPALASPAAAQDAEARRRPARAAGCTAPRLPLS</sequence>
<protein>
    <submittedName>
        <fullName evidence="2">Uncharacterized protein</fullName>
    </submittedName>
</protein>
<dbReference type="Proteomes" id="UP000007953">
    <property type="component" value="Plasmid megaplasmid"/>
</dbReference>
<dbReference type="EMBL" id="CP002820">
    <property type="protein sequence ID" value="AEG72177.1"/>
    <property type="molecule type" value="Genomic_DNA"/>
</dbReference>
<dbReference type="HOGENOM" id="CLU_2587209_0_0_4"/>
<feature type="compositionally biased region" description="Low complexity" evidence="1">
    <location>
        <begin position="39"/>
        <end position="59"/>
    </location>
</feature>
<dbReference type="AlphaFoldDB" id="F6GBN7"/>
<organism evidence="2 3">
    <name type="scientific">Ralstonia solanacearum (strain Po82)</name>
    <dbReference type="NCBI Taxonomy" id="1031711"/>
    <lineage>
        <taxon>Bacteria</taxon>
        <taxon>Pseudomonadati</taxon>
        <taxon>Pseudomonadota</taxon>
        <taxon>Betaproteobacteria</taxon>
        <taxon>Burkholderiales</taxon>
        <taxon>Burkholderiaceae</taxon>
        <taxon>Ralstonia</taxon>
        <taxon>Ralstonia solanacearum species complex</taxon>
    </lineage>
</organism>
<evidence type="ECO:0000313" key="2">
    <source>
        <dbReference type="EMBL" id="AEG72177.1"/>
    </source>
</evidence>
<keyword evidence="2" id="KW-0614">Plasmid</keyword>
<geneLocation type="plasmid" evidence="3"/>